<dbReference type="Proteomes" id="UP000013180">
    <property type="component" value="Unassembled WGS sequence"/>
</dbReference>
<gene>
    <name evidence="1" type="ORF">HMPREF1083_02864</name>
</gene>
<keyword evidence="2" id="KW-1185">Reference proteome</keyword>
<dbReference type="AlphaFoldDB" id="R0BGA6"/>
<dbReference type="EMBL" id="AGYL01000023">
    <property type="protein sequence ID" value="ENZ63561.1"/>
    <property type="molecule type" value="Genomic_DNA"/>
</dbReference>
<name>R0BGA6_9FIRM</name>
<evidence type="ECO:0000313" key="2">
    <source>
        <dbReference type="Proteomes" id="UP000013180"/>
    </source>
</evidence>
<reference evidence="1" key="1">
    <citation type="submission" date="2013-01" db="EMBL/GenBank/DDBJ databases">
        <title>The Genome Sequence of Clostridium clostridioforme 90A6.</title>
        <authorList>
            <consortium name="The Broad Institute Genome Sequencing Platform"/>
            <person name="Earl A."/>
            <person name="Ward D."/>
            <person name="Feldgarden M."/>
            <person name="Gevers D."/>
            <person name="Courvalin P."/>
            <person name="Lambert T."/>
            <person name="Walker B."/>
            <person name="Young S.K."/>
            <person name="Zeng Q."/>
            <person name="Gargeya S."/>
            <person name="Fitzgerald M."/>
            <person name="Haas B."/>
            <person name="Abouelleil A."/>
            <person name="Alvarado L."/>
            <person name="Arachchi H.M."/>
            <person name="Berlin A.M."/>
            <person name="Chapman S.B."/>
            <person name="Dewar J."/>
            <person name="Goldberg J."/>
            <person name="Griggs A."/>
            <person name="Gujja S."/>
            <person name="Hansen M."/>
            <person name="Howarth C."/>
            <person name="Imamovic A."/>
            <person name="Larimer J."/>
            <person name="McCowan C."/>
            <person name="Murphy C."/>
            <person name="Neiman D."/>
            <person name="Pearson M."/>
            <person name="Priest M."/>
            <person name="Roberts A."/>
            <person name="Saif S."/>
            <person name="Shea T."/>
            <person name="Sisk P."/>
            <person name="Sykes S."/>
            <person name="Wortman J."/>
            <person name="Nusbaum C."/>
            <person name="Birren B."/>
        </authorList>
    </citation>
    <scope>NUCLEOTIDE SEQUENCE [LARGE SCALE GENOMIC DNA]</scope>
    <source>
        <strain evidence="1">90A6</strain>
    </source>
</reference>
<accession>R0BGA6</accession>
<dbReference type="RefSeq" id="WP_002586937.1">
    <property type="nucleotide sequence ID" value="NZ_KB851038.1"/>
</dbReference>
<organism evidence="1 2">
    <name type="scientific">[Clostridium] clostridioforme 90A6</name>
    <dbReference type="NCBI Taxonomy" id="999406"/>
    <lineage>
        <taxon>Bacteria</taxon>
        <taxon>Bacillati</taxon>
        <taxon>Bacillota</taxon>
        <taxon>Clostridia</taxon>
        <taxon>Lachnospirales</taxon>
        <taxon>Lachnospiraceae</taxon>
        <taxon>Enterocloster</taxon>
    </lineage>
</organism>
<sequence>MNETTNLKLKKPAGNEYISVETINGNMDIIDTGMKEISDSVDAPEFDASGTVEGITDKAGLLASFVTRMPLVKFMRNVVAGFKLALYAGQVVNNCVTDNASLPLSAAQGKVLMDLYTVLNAKIADTSGIANTANAKIELDGPIKTIAYGSDKNKWAFQQQFPDGVILSLGISETEIFYDYYDGKTWTRKWTR</sequence>
<dbReference type="HOGENOM" id="CLU_1382020_0_0_9"/>
<dbReference type="PATRIC" id="fig|999406.3.peg.3072"/>
<comment type="caution">
    <text evidence="1">The sequence shown here is derived from an EMBL/GenBank/DDBJ whole genome shotgun (WGS) entry which is preliminary data.</text>
</comment>
<proteinExistence type="predicted"/>
<protein>
    <submittedName>
        <fullName evidence="1">Uncharacterized protein</fullName>
    </submittedName>
</protein>
<evidence type="ECO:0000313" key="1">
    <source>
        <dbReference type="EMBL" id="ENZ63561.1"/>
    </source>
</evidence>